<dbReference type="GO" id="GO:0004016">
    <property type="term" value="F:adenylate cyclase activity"/>
    <property type="evidence" value="ECO:0007669"/>
    <property type="project" value="TreeGrafter"/>
</dbReference>
<dbReference type="Proteomes" id="UP000663829">
    <property type="component" value="Unassembled WGS sequence"/>
</dbReference>
<dbReference type="Proteomes" id="UP000681722">
    <property type="component" value="Unassembled WGS sequence"/>
</dbReference>
<organism evidence="7 9">
    <name type="scientific">Didymodactylos carnosus</name>
    <dbReference type="NCBI Taxonomy" id="1234261"/>
    <lineage>
        <taxon>Eukaryota</taxon>
        <taxon>Metazoa</taxon>
        <taxon>Spiralia</taxon>
        <taxon>Gnathifera</taxon>
        <taxon>Rotifera</taxon>
        <taxon>Eurotatoria</taxon>
        <taxon>Bdelloidea</taxon>
        <taxon>Philodinida</taxon>
        <taxon>Philodinidae</taxon>
        <taxon>Didymodactylos</taxon>
    </lineage>
</organism>
<comment type="caution">
    <text evidence="7">The sequence shown here is derived from an EMBL/GenBank/DDBJ whole genome shotgun (WGS) entry which is preliminary data.</text>
</comment>
<dbReference type="EMBL" id="CAJOBC010003217">
    <property type="protein sequence ID" value="CAF3772720.1"/>
    <property type="molecule type" value="Genomic_DNA"/>
</dbReference>
<feature type="domain" description="Guanylate cyclase" evidence="6">
    <location>
        <begin position="553"/>
        <end position="633"/>
    </location>
</feature>
<keyword evidence="4" id="KW-0175">Coiled coil</keyword>
<evidence type="ECO:0000256" key="1">
    <source>
        <dbReference type="ARBA" id="ARBA00022741"/>
    </source>
</evidence>
<keyword evidence="2" id="KW-0067">ATP-binding</keyword>
<dbReference type="SUPFAM" id="SSF55073">
    <property type="entry name" value="Nucleotide cyclase"/>
    <property type="match status" value="2"/>
</dbReference>
<gene>
    <name evidence="7" type="ORF">GPM918_LOCUS13772</name>
    <name evidence="8" type="ORF">SRO942_LOCUS13772</name>
</gene>
<evidence type="ECO:0000256" key="2">
    <source>
        <dbReference type="ARBA" id="ARBA00022840"/>
    </source>
</evidence>
<keyword evidence="3" id="KW-0456">Lyase</keyword>
<evidence type="ECO:0000256" key="5">
    <source>
        <dbReference type="SAM" id="MobiDB-lite"/>
    </source>
</evidence>
<evidence type="ECO:0000256" key="3">
    <source>
        <dbReference type="ARBA" id="ARBA00023239"/>
    </source>
</evidence>
<dbReference type="PANTHER" id="PTHR16305:SF28">
    <property type="entry name" value="GUANYLATE CYCLASE DOMAIN-CONTAINING PROTEIN"/>
    <property type="match status" value="1"/>
</dbReference>
<dbReference type="InterPro" id="IPR001054">
    <property type="entry name" value="A/G_cyclase"/>
</dbReference>
<evidence type="ECO:0000256" key="4">
    <source>
        <dbReference type="SAM" id="Coils"/>
    </source>
</evidence>
<protein>
    <recommendedName>
        <fullName evidence="6">Guanylate cyclase domain-containing protein</fullName>
    </recommendedName>
</protein>
<keyword evidence="9" id="KW-1185">Reference proteome</keyword>
<dbReference type="OrthoDB" id="194468at2759"/>
<keyword evidence="1" id="KW-0547">Nucleotide-binding</keyword>
<dbReference type="PANTHER" id="PTHR16305">
    <property type="entry name" value="TESTICULAR SOLUBLE ADENYLYL CYCLASE"/>
    <property type="match status" value="1"/>
</dbReference>
<evidence type="ECO:0000313" key="9">
    <source>
        <dbReference type="Proteomes" id="UP000663829"/>
    </source>
</evidence>
<dbReference type="GO" id="GO:0005524">
    <property type="term" value="F:ATP binding"/>
    <property type="evidence" value="ECO:0007669"/>
    <property type="project" value="UniProtKB-KW"/>
</dbReference>
<accession>A0A814GV82</accession>
<feature type="region of interest" description="Disordered" evidence="5">
    <location>
        <begin position="1415"/>
        <end position="1453"/>
    </location>
</feature>
<feature type="coiled-coil region" evidence="4">
    <location>
        <begin position="1887"/>
        <end position="1921"/>
    </location>
</feature>
<evidence type="ECO:0000313" key="8">
    <source>
        <dbReference type="EMBL" id="CAF3772720.1"/>
    </source>
</evidence>
<dbReference type="Gene3D" id="3.30.70.1230">
    <property type="entry name" value="Nucleotide cyclase"/>
    <property type="match status" value="2"/>
</dbReference>
<name>A0A814GV82_9BILA</name>
<dbReference type="GO" id="GO:0005737">
    <property type="term" value="C:cytoplasm"/>
    <property type="evidence" value="ECO:0007669"/>
    <property type="project" value="TreeGrafter"/>
</dbReference>
<proteinExistence type="predicted"/>
<dbReference type="FunFam" id="3.30.70.1230:FF:000017">
    <property type="entry name" value="Adenylate cyclase type 10"/>
    <property type="match status" value="1"/>
</dbReference>
<feature type="domain" description="Guanylate cyclase" evidence="6">
    <location>
        <begin position="187"/>
        <end position="329"/>
    </location>
</feature>
<dbReference type="PROSITE" id="PS50125">
    <property type="entry name" value="GUANYLATE_CYCLASE_2"/>
    <property type="match status" value="2"/>
</dbReference>
<feature type="region of interest" description="Disordered" evidence="5">
    <location>
        <begin position="1"/>
        <end position="23"/>
    </location>
</feature>
<evidence type="ECO:0000259" key="6">
    <source>
        <dbReference type="PROSITE" id="PS50125"/>
    </source>
</evidence>
<dbReference type="EMBL" id="CAJNOQ010003217">
    <property type="protein sequence ID" value="CAF1001302.1"/>
    <property type="molecule type" value="Genomic_DNA"/>
</dbReference>
<evidence type="ECO:0000313" key="7">
    <source>
        <dbReference type="EMBL" id="CAF1001302.1"/>
    </source>
</evidence>
<dbReference type="GO" id="GO:0009190">
    <property type="term" value="P:cyclic nucleotide biosynthetic process"/>
    <property type="evidence" value="ECO:0007669"/>
    <property type="project" value="InterPro"/>
</dbReference>
<dbReference type="GO" id="GO:0035556">
    <property type="term" value="P:intracellular signal transduction"/>
    <property type="evidence" value="ECO:0007669"/>
    <property type="project" value="InterPro"/>
</dbReference>
<dbReference type="Pfam" id="PF00211">
    <property type="entry name" value="Guanylate_cyc"/>
    <property type="match status" value="2"/>
</dbReference>
<feature type="compositionally biased region" description="Polar residues" evidence="5">
    <location>
        <begin position="1434"/>
        <end position="1451"/>
    </location>
</feature>
<reference evidence="7" key="1">
    <citation type="submission" date="2021-02" db="EMBL/GenBank/DDBJ databases">
        <authorList>
            <person name="Nowell W R."/>
        </authorList>
    </citation>
    <scope>NUCLEOTIDE SEQUENCE</scope>
</reference>
<sequence length="2457" mass="284266">MQSSQDDAADINQQHGNTNNSANFQSLIIDNYTSSDTTHNNDKNLSFNNDEKYPPIINSLSPHSFFSQPIHANNHINVLLLSNSLLHQTTTSCTVKKNLFRNSPSHVDASFHRRQKRRRIFFHNQKPNVPISGSPTTYLAANTLRLALASLQLTEPSTEQLIAHIPNSVFNNLHGLRVPSERKYCGILLFLDVCGFTALTETYSHHAHKGINQLTRTLNVYFDKLVLEILDSDGDIYKFAGDAILALWQTSIDDCDENEDNLLLMCEKALNCAINLQAKCGEYQTDVDVVLRVKVALAYGPVSIIFVGNDEFKHYIMIGDVVREVTECEHECVPGDIIIAKSMYEKLSLSTKLSDKYDLVSNGSKGNMSVKYDKLIDTINVSNDVINDGDNKDIMNDDDDNISWRTSVDLMDDNDSRRNSSNSIQLQSPETFKTDELCNSITNELLKINDDTVQNQKFHFQHRRHSSSESMANLESLIKTFIIRCVLLKIEHNQTLEYLSELRRVTISFIHLDVCDDNQTDLCLKVQSVFLKIFQTTKMKGGVLTKALLFDKGWSFLCVFGLPGYKSDDDSANALKCAYQIHSDLKQHEDYAFVMKCSIGVATGLTYCGVVGHIERCEYTVIGRKVNMAARLMCNYPDVVSCDNETYYNSRLNLKHFQPLPDKQLKGMTNVGVIWKYGDYSEKSRRSTVSTSDTVTNQNMNEQEIVCYDGYHRHCYPLLGRRIELMIVASQMSLLDESASYKEKHRSLSAIIFEGDDGIGRTRLLQYLADTFENTNTSLSSNHYDHYTSKNSNANYTTVSNDNVTDPSSSSLNYCCSCCSTNTRITRVIHQRVCCEQRYSEYSLLRTILKDLLHFNDKTCYEKEHFLLKLFDVSKSGDSLLRKHLFLLNDVLDVRFNRQMDITTGTNDNDKTSSRNFMQTYEERVNELLLHILSKLIDSSSVNENYMKTHVSSTTNITSHLYHKKNSSSTLLPIDTVSKILFIIDDVHFADESSLKHLLTLGSHSHSLVIMSLKPLRSTDRTIKTLASIITDFRVYRRRLTSLENHYLTTLGCQILLVHRLPVKLIKLLSDRCNGIPGLCEQMLYDLLRKDKIYIVNETEREKIQEQENELINGDPQLLTISKQNGLLKNIFHHHHHHQSSSTTNSSDKKVAVRIIDINNKIDPLQRVCLVRNSETLDTDIQQDFQDYILCRIDRLSEGESLLAKIASVAGVTFSRNFLLALLDTNAKQSMNINECLVEMMQRSIIECAMKRKTANILYKQQQQQKQYQNSTDNSTLNGNHPMKCYCLNNLSGMAFMCKMMSFTHPTIRDVIYDTLTEKTKQILHEKAASYLEECNPLCRGCGGGDTPFLICHDLTQFLQHNQQSLFNIVTLIALKKIDNDITKQLRQRGTSEPEKNTSLTHVKLSLLHSLSTSYSNQDDTKINPRSVSDPLIPNSQNRCRSKSASDNKGTFSIKPSEMTAVEEQEKEKEIQIESPRTPILMPKVNTQSESKNDNLTLIRFASRSSSLDQDHMKITVHKSNPSLASPMSPSKELLHSTLPIFEYRKGVPETSPVTGSIGENNAKNRKISKKNDTKWITKRRKETSTQKLQVLVTILRFICCTLLPTSSLENIHDDKINNKDKQNKTDLVSSTILDREYINEDEINDNDKTNNNKMNGKCTTVENDKSSKWKNVRHAVCELAKKYRAENSVPNFDNEDLFYDIKQKLQTHFQLLEQQQQQATFSLFQQLYDESKTFLTFESYERYKLLTIHSYYRNQSNEVPLTKSGSKHRIIISSQNEMLSNDCDFNELLKYFQQTDFQWSDLRACECDDQLLTIYIHLVDHYLILNKIDEVLYYKIKICQLLLKCNCLQRVLIEIENGRKLANKHTYYHLNFDLLEATVLYRTRFIADAKKLLDNSLNSLNQLYNEIKEQKSTLNQLGEQEKLEKKIFSQIKSIDFSNTSPISSNRKQLNNYSKPSSMDQVANLDEKSRINVQPYRKRPSIIQLMAIQDSMYNIYSLEYLICQFFVLRYKIGKRVDNQTIIDESIQTILKYPYYKYPFSFSCSCTILLIDYYYEKHKYDICLNLINQFLNYWWLISQSREKLEFAKLTTISLIIELNRNNIERSIICGYFSKRVLTGFHENIFLVETIIQLTYSLLFKMRLSNIEIILNHLEYISDQTSNYYTKLWYYILVVDIAIEFGYELVPINLKFINLLSNYRKKLSEYDKQFLLFYVDCCLAQIYSRIKEFKLSVKHFNHALNMLSYIKLSLNDFAVQRALFKLAEVQLLNWWYQIKYKQNSDIILVTKDHFLYTYAKNLLPKESKLLLPRYYIYDAYFSRLVETYQQSLSRSLSTNEQQNTWKMSLRKGKYYAEKYSIKLDYEWIKQLDTKWSNKIVSVTTPTKTITKRSFGSFDINTSSLIEKPPLRKSVPHDDLLSESKSLDRKISRDDVEGIQNFIDWRLYNSNKERFFFYMLPVIV</sequence>
<dbReference type="InterPro" id="IPR029787">
    <property type="entry name" value="Nucleotide_cyclase"/>
</dbReference>
<dbReference type="CDD" id="cd07302">
    <property type="entry name" value="CHD"/>
    <property type="match status" value="2"/>
</dbReference>